<evidence type="ECO:0000313" key="2">
    <source>
        <dbReference type="Proteomes" id="UP000414364"/>
    </source>
</evidence>
<accession>A0A5P0ZML8</accession>
<sequence>MDKDKIVQIAVDEKTADYLKSNSNQELYRVDDFISKEDDLIRYKLCLKKRSFDFYLEKKDFWNYKVVAIKMY</sequence>
<organism evidence="1 2">
    <name type="scientific">Companilactobacillus halodurans</name>
    <dbReference type="NCBI Taxonomy" id="2584183"/>
    <lineage>
        <taxon>Bacteria</taxon>
        <taxon>Bacillati</taxon>
        <taxon>Bacillota</taxon>
        <taxon>Bacilli</taxon>
        <taxon>Lactobacillales</taxon>
        <taxon>Lactobacillaceae</taxon>
        <taxon>Companilactobacillus</taxon>
    </lineage>
</organism>
<dbReference type="AlphaFoldDB" id="A0A5P0ZML8"/>
<dbReference type="RefSeq" id="WP_153384878.1">
    <property type="nucleotide sequence ID" value="NZ_VDFO01000019.1"/>
</dbReference>
<name>A0A5P0ZML8_9LACO</name>
<dbReference type="Proteomes" id="UP000414364">
    <property type="component" value="Unassembled WGS sequence"/>
</dbReference>
<gene>
    <name evidence="1" type="ORF">FHL06_03540</name>
</gene>
<protein>
    <submittedName>
        <fullName evidence="1">Uncharacterized protein</fullName>
    </submittedName>
</protein>
<reference evidence="1 2" key="1">
    <citation type="journal article" date="2019" name="Syst. Appl. Microbiol.">
        <title>Polyphasic characterization of two novel Lactobacillus spp. isolated from blown salami packages: Description of Lactobacillus halodurans sp. nov. and Lactobacillus salsicarnum sp. nov.</title>
        <authorList>
            <person name="Schuster J.A."/>
            <person name="Klingl A."/>
            <person name="Vogel R.F."/>
            <person name="Ehrmann M.A."/>
        </authorList>
    </citation>
    <scope>NUCLEOTIDE SEQUENCE [LARGE SCALE GENOMIC DNA]</scope>
    <source>
        <strain evidence="1 2">TMW 1.2172</strain>
    </source>
</reference>
<comment type="caution">
    <text evidence="1">The sequence shown here is derived from an EMBL/GenBank/DDBJ whole genome shotgun (WGS) entry which is preliminary data.</text>
</comment>
<proteinExistence type="predicted"/>
<dbReference type="EMBL" id="VDFP01000005">
    <property type="protein sequence ID" value="MQS75465.1"/>
    <property type="molecule type" value="Genomic_DNA"/>
</dbReference>
<dbReference type="OrthoDB" id="2309405at2"/>
<evidence type="ECO:0000313" key="1">
    <source>
        <dbReference type="EMBL" id="MQS75465.1"/>
    </source>
</evidence>